<accession>A0A655FVT6</accession>
<comment type="caution">
    <text evidence="1">The sequence shown here is derived from an EMBL/GenBank/DDBJ whole genome shotgun (WGS) entry which is preliminary data.</text>
</comment>
<gene>
    <name evidence="1" type="ORF">ERS007739_02158</name>
</gene>
<dbReference type="Proteomes" id="UP000039021">
    <property type="component" value="Unassembled WGS sequence"/>
</dbReference>
<name>A0A655FVT6_MYCTX</name>
<reference evidence="2" key="1">
    <citation type="submission" date="2015-03" db="EMBL/GenBank/DDBJ databases">
        <authorList>
            <consortium name="Pathogen Informatics"/>
        </authorList>
    </citation>
    <scope>NUCLEOTIDE SEQUENCE [LARGE SCALE GENOMIC DNA]</scope>
    <source>
        <strain evidence="2">N09902308</strain>
    </source>
</reference>
<evidence type="ECO:0000313" key="1">
    <source>
        <dbReference type="EMBL" id="COY12499.1"/>
    </source>
</evidence>
<proteinExistence type="predicted"/>
<evidence type="ECO:0000313" key="2">
    <source>
        <dbReference type="Proteomes" id="UP000039021"/>
    </source>
</evidence>
<protein>
    <submittedName>
        <fullName evidence="1">Uncharacterized protein</fullName>
    </submittedName>
</protein>
<dbReference type="EMBL" id="CSBK01000940">
    <property type="protein sequence ID" value="COY12499.1"/>
    <property type="molecule type" value="Genomic_DNA"/>
</dbReference>
<dbReference type="AlphaFoldDB" id="A0A655FVT6"/>
<sequence length="103" mass="10259">MGHSAGERMPSSVLAQPVSGTANGFQRGDAEGPVDLVAQVADVDVDDVGAGLVGGVPAAFQQLGAGVDDAGTADQGFQQGEFLVTEPDFGVGTPDSVFARVQA</sequence>
<organism evidence="1 2">
    <name type="scientific">Mycobacterium tuberculosis</name>
    <dbReference type="NCBI Taxonomy" id="1773"/>
    <lineage>
        <taxon>Bacteria</taxon>
        <taxon>Bacillati</taxon>
        <taxon>Actinomycetota</taxon>
        <taxon>Actinomycetes</taxon>
        <taxon>Mycobacteriales</taxon>
        <taxon>Mycobacteriaceae</taxon>
        <taxon>Mycobacterium</taxon>
        <taxon>Mycobacterium tuberculosis complex</taxon>
    </lineage>
</organism>